<dbReference type="PROSITE" id="PS51384">
    <property type="entry name" value="FAD_FR"/>
    <property type="match status" value="1"/>
</dbReference>
<dbReference type="InterPro" id="IPR017938">
    <property type="entry name" value="Riboflavin_synthase-like_b-brl"/>
</dbReference>
<dbReference type="Gene3D" id="2.40.30.10">
    <property type="entry name" value="Translation factors"/>
    <property type="match status" value="1"/>
</dbReference>
<dbReference type="PANTHER" id="PTHR30157:SF0">
    <property type="entry name" value="NADPH-DEPENDENT FERRIC-CHELATE REDUCTASE"/>
    <property type="match status" value="1"/>
</dbReference>
<dbReference type="InterPro" id="IPR007037">
    <property type="entry name" value="SIP_rossman_dom"/>
</dbReference>
<dbReference type="InterPro" id="IPR039261">
    <property type="entry name" value="FNR_nucleotide-bd"/>
</dbReference>
<dbReference type="InterPro" id="IPR013113">
    <property type="entry name" value="SIP_FAD-bd"/>
</dbReference>
<dbReference type="InterPro" id="IPR017927">
    <property type="entry name" value="FAD-bd_FR_type"/>
</dbReference>
<dbReference type="CDD" id="cd06193">
    <property type="entry name" value="siderophore_interacting"/>
    <property type="match status" value="1"/>
</dbReference>
<dbReference type="AlphaFoldDB" id="A0A5Q2RF22"/>
<sequence length="282" mass="30400">MCWCADSRRDGGPSRHGRVCHHRSVDRLRRPPPDFRRAEVVAVDRRTPRLVRLTLAGDDLVGFDAPEPAASLRLLLPREGPGTPLELPSWNGNEFRFADDARPPIRTLTPLSPDPEHGRVEVEVVLHGDGALSRWAEAEPLGDEVAVSGPGRGFVPDPEVARLLLVGDESAVPAVGQLLEWLPPAVHVDVVLEVVDDDAEPSLPGRDGTEVVRCVAAPDDPPGAAMLAAMQEQPLIDDVVVWAAGEAAAVQKLRKLLGERGVPRSRTVVRGYWKHGRAGAGS</sequence>
<proteinExistence type="predicted"/>
<accession>A0A5Q2RF22</accession>
<dbReference type="Pfam" id="PF04954">
    <property type="entry name" value="SIP"/>
    <property type="match status" value="1"/>
</dbReference>
<dbReference type="KEGG" id="atq:GH723_03685"/>
<dbReference type="EMBL" id="CP045851">
    <property type="protein sequence ID" value="QGG94273.1"/>
    <property type="molecule type" value="Genomic_DNA"/>
</dbReference>
<dbReference type="InterPro" id="IPR039374">
    <property type="entry name" value="SIP_fam"/>
</dbReference>
<protein>
    <submittedName>
        <fullName evidence="2">Siderophore-interacting protein</fullName>
    </submittedName>
</protein>
<dbReference type="Proteomes" id="UP000334019">
    <property type="component" value="Chromosome"/>
</dbReference>
<keyword evidence="3" id="KW-1185">Reference proteome</keyword>
<gene>
    <name evidence="2" type="ORF">GH723_03685</name>
</gene>
<reference evidence="2 3" key="1">
    <citation type="submission" date="2019-11" db="EMBL/GenBank/DDBJ databases">
        <authorList>
            <person name="He Y."/>
        </authorList>
    </citation>
    <scope>NUCLEOTIDE SEQUENCE [LARGE SCALE GENOMIC DNA]</scope>
    <source>
        <strain evidence="2 3">SCSIO 58843</strain>
    </source>
</reference>
<evidence type="ECO:0000259" key="1">
    <source>
        <dbReference type="PROSITE" id="PS51384"/>
    </source>
</evidence>
<evidence type="ECO:0000313" key="2">
    <source>
        <dbReference type="EMBL" id="QGG94273.1"/>
    </source>
</evidence>
<dbReference type="SUPFAM" id="SSF63380">
    <property type="entry name" value="Riboflavin synthase domain-like"/>
    <property type="match status" value="1"/>
</dbReference>
<dbReference type="Pfam" id="PF08021">
    <property type="entry name" value="FAD_binding_9"/>
    <property type="match status" value="1"/>
</dbReference>
<organism evidence="2 3">
    <name type="scientific">Actinomarinicola tropica</name>
    <dbReference type="NCBI Taxonomy" id="2789776"/>
    <lineage>
        <taxon>Bacteria</taxon>
        <taxon>Bacillati</taxon>
        <taxon>Actinomycetota</taxon>
        <taxon>Acidimicrobiia</taxon>
        <taxon>Acidimicrobiales</taxon>
        <taxon>Iamiaceae</taxon>
        <taxon>Actinomarinicola</taxon>
    </lineage>
</organism>
<evidence type="ECO:0000313" key="3">
    <source>
        <dbReference type="Proteomes" id="UP000334019"/>
    </source>
</evidence>
<dbReference type="PANTHER" id="PTHR30157">
    <property type="entry name" value="FERRIC REDUCTASE, NADPH-DEPENDENT"/>
    <property type="match status" value="1"/>
</dbReference>
<name>A0A5Q2RF22_9ACTN</name>
<dbReference type="Gene3D" id="3.40.50.80">
    <property type="entry name" value="Nucleotide-binding domain of ferredoxin-NADP reductase (FNR) module"/>
    <property type="match status" value="1"/>
</dbReference>
<feature type="domain" description="FAD-binding FR-type" evidence="1">
    <location>
        <begin position="33"/>
        <end position="157"/>
    </location>
</feature>
<dbReference type="GO" id="GO:0016491">
    <property type="term" value="F:oxidoreductase activity"/>
    <property type="evidence" value="ECO:0007669"/>
    <property type="project" value="InterPro"/>
</dbReference>